<dbReference type="CDD" id="cd00190">
    <property type="entry name" value="Tryp_SPc"/>
    <property type="match status" value="1"/>
</dbReference>
<dbReference type="PROSITE" id="PS50240">
    <property type="entry name" value="TRYPSIN_DOM"/>
    <property type="match status" value="1"/>
</dbReference>
<comment type="subcellular location">
    <subcellularLocation>
        <location evidence="9">Secreted</location>
    </subcellularLocation>
</comment>
<reference evidence="11 12" key="1">
    <citation type="submission" date="2024-05" db="EMBL/GenBank/DDBJ databases">
        <authorList>
            <person name="Wallberg A."/>
        </authorList>
    </citation>
    <scope>NUCLEOTIDE SEQUENCE [LARGE SCALE GENOMIC DNA]</scope>
</reference>
<evidence type="ECO:0000256" key="5">
    <source>
        <dbReference type="ARBA" id="ARBA00023157"/>
    </source>
</evidence>
<dbReference type="Gene3D" id="2.40.10.10">
    <property type="entry name" value="Trypsin-like serine proteases"/>
    <property type="match status" value="2"/>
</dbReference>
<name>A0AAV2QGC5_MEGNR</name>
<evidence type="ECO:0000256" key="6">
    <source>
        <dbReference type="ARBA" id="ARBA00023180"/>
    </source>
</evidence>
<sequence>MVDIGSSAMLVLASLFLMFSLSHAQNNILLRLEPDVEECECIPLETCEPLQLLLQDKTLENLKILQEATCGFSGINPKVCCPEPPPIEPRTSLLPRYCGQPALTNFRVHGGKEVPLGQYPWMALIGYTDSRDRDPNKIDYHCGGSVINDRYVLTAAHCVTDLGFKTLSTVKLGDWDLSTKVDCDDGICLPIPLVYRPEHVIIHPEYNKRSSFSDDIAIIRLDDSVNIGDSSFIHAVCLPPTNMDTRRVAQSAHRNNREFSVAGWGVTENGTVSQKLLEVELPLQDDSLCNATYHGRVVPGQLCAGGRLGEDSCQGDSGGPLILPGPSGPPYLQVGVVSFGPPQCGMENFPGVYTEVSKYRVWIENSLEA</sequence>
<dbReference type="Pfam" id="PF12032">
    <property type="entry name" value="CLIP"/>
    <property type="match status" value="1"/>
</dbReference>
<dbReference type="InterPro" id="IPR022700">
    <property type="entry name" value="CLIP"/>
</dbReference>
<dbReference type="PANTHER" id="PTHR24256">
    <property type="entry name" value="TRYPTASE-RELATED"/>
    <property type="match status" value="1"/>
</dbReference>
<evidence type="ECO:0000256" key="3">
    <source>
        <dbReference type="ARBA" id="ARBA00022801"/>
    </source>
</evidence>
<dbReference type="Proteomes" id="UP001497623">
    <property type="component" value="Unassembled WGS sequence"/>
</dbReference>
<feature type="chain" id="PRO_5043095367" description="CLIP domain-containing serine protease" evidence="9">
    <location>
        <begin position="25"/>
        <end position="369"/>
    </location>
</feature>
<keyword evidence="6" id="KW-0325">Glycoprotein</keyword>
<dbReference type="AlphaFoldDB" id="A0AAV2QGC5"/>
<dbReference type="EC" id="3.4.21.-" evidence="8"/>
<dbReference type="EMBL" id="CAXKWB010006956">
    <property type="protein sequence ID" value="CAL4085233.1"/>
    <property type="molecule type" value="Genomic_DNA"/>
</dbReference>
<comment type="similarity">
    <text evidence="7 9">Belongs to the peptidase S1 family. CLIP subfamily.</text>
</comment>
<gene>
    <name evidence="11" type="ORF">MNOR_LOCUS12624</name>
</gene>
<comment type="caution">
    <text evidence="11">The sequence shown here is derived from an EMBL/GenBank/DDBJ whole genome shotgun (WGS) entry which is preliminary data.</text>
</comment>
<dbReference type="GO" id="GO:0006508">
    <property type="term" value="P:proteolysis"/>
    <property type="evidence" value="ECO:0007669"/>
    <property type="project" value="UniProtKB-KW"/>
</dbReference>
<keyword evidence="12" id="KW-1185">Reference proteome</keyword>
<dbReference type="InterPro" id="IPR043504">
    <property type="entry name" value="Peptidase_S1_PA_chymotrypsin"/>
</dbReference>
<dbReference type="SMART" id="SM00680">
    <property type="entry name" value="CLIP"/>
    <property type="match status" value="1"/>
</dbReference>
<dbReference type="InterPro" id="IPR001254">
    <property type="entry name" value="Trypsin_dom"/>
</dbReference>
<dbReference type="GO" id="GO:0004252">
    <property type="term" value="F:serine-type endopeptidase activity"/>
    <property type="evidence" value="ECO:0007669"/>
    <property type="project" value="UniProtKB-UniRule"/>
</dbReference>
<accession>A0AAV2QGC5</accession>
<keyword evidence="2 9" id="KW-0732">Signal</keyword>
<evidence type="ECO:0000256" key="4">
    <source>
        <dbReference type="ARBA" id="ARBA00022825"/>
    </source>
</evidence>
<feature type="signal peptide" evidence="9">
    <location>
        <begin position="1"/>
        <end position="24"/>
    </location>
</feature>
<keyword evidence="4 8" id="KW-0720">Serine protease</keyword>
<dbReference type="InterPro" id="IPR009003">
    <property type="entry name" value="Peptidase_S1_PA"/>
</dbReference>
<protein>
    <recommendedName>
        <fullName evidence="9">CLIP domain-containing serine protease</fullName>
        <ecNumber evidence="8">3.4.21.-</ecNumber>
    </recommendedName>
</protein>
<dbReference type="PROSITE" id="PS00135">
    <property type="entry name" value="TRYPSIN_SER"/>
    <property type="match status" value="1"/>
</dbReference>
<dbReference type="Pfam" id="PF00089">
    <property type="entry name" value="Trypsin"/>
    <property type="match status" value="1"/>
</dbReference>
<dbReference type="FunFam" id="2.40.10.10:FF:000028">
    <property type="entry name" value="Serine protease easter"/>
    <property type="match status" value="1"/>
</dbReference>
<dbReference type="InterPro" id="IPR033116">
    <property type="entry name" value="TRYPSIN_SER"/>
</dbReference>
<dbReference type="InterPro" id="IPR018114">
    <property type="entry name" value="TRYPSIN_HIS"/>
</dbReference>
<evidence type="ECO:0000259" key="10">
    <source>
        <dbReference type="PROSITE" id="PS50240"/>
    </source>
</evidence>
<evidence type="ECO:0000256" key="1">
    <source>
        <dbReference type="ARBA" id="ARBA00022670"/>
    </source>
</evidence>
<organism evidence="11 12">
    <name type="scientific">Meganyctiphanes norvegica</name>
    <name type="common">Northern krill</name>
    <name type="synonym">Thysanopoda norvegica</name>
    <dbReference type="NCBI Taxonomy" id="48144"/>
    <lineage>
        <taxon>Eukaryota</taxon>
        <taxon>Metazoa</taxon>
        <taxon>Ecdysozoa</taxon>
        <taxon>Arthropoda</taxon>
        <taxon>Crustacea</taxon>
        <taxon>Multicrustacea</taxon>
        <taxon>Malacostraca</taxon>
        <taxon>Eumalacostraca</taxon>
        <taxon>Eucarida</taxon>
        <taxon>Euphausiacea</taxon>
        <taxon>Euphausiidae</taxon>
        <taxon>Meganyctiphanes</taxon>
    </lineage>
</organism>
<dbReference type="SUPFAM" id="SSF50494">
    <property type="entry name" value="Trypsin-like serine proteases"/>
    <property type="match status" value="1"/>
</dbReference>
<keyword evidence="9" id="KW-0964">Secreted</keyword>
<proteinExistence type="inferred from homology"/>
<dbReference type="PRINTS" id="PR00722">
    <property type="entry name" value="CHYMOTRYPSIN"/>
</dbReference>
<evidence type="ECO:0000256" key="2">
    <source>
        <dbReference type="ARBA" id="ARBA00022729"/>
    </source>
</evidence>
<dbReference type="PROSITE" id="PS00134">
    <property type="entry name" value="TRYPSIN_HIS"/>
    <property type="match status" value="1"/>
</dbReference>
<dbReference type="Gene3D" id="3.30.1640.30">
    <property type="match status" value="1"/>
</dbReference>
<dbReference type="GO" id="GO:0005576">
    <property type="term" value="C:extracellular region"/>
    <property type="evidence" value="ECO:0007669"/>
    <property type="project" value="UniProtKB-SubCell"/>
</dbReference>
<keyword evidence="1 8" id="KW-0645">Protease</keyword>
<evidence type="ECO:0000256" key="7">
    <source>
        <dbReference type="ARBA" id="ARBA00024195"/>
    </source>
</evidence>
<dbReference type="FunFam" id="2.40.10.10:FF:000002">
    <property type="entry name" value="Transmembrane protease serine"/>
    <property type="match status" value="1"/>
</dbReference>
<dbReference type="InterPro" id="IPR051487">
    <property type="entry name" value="Ser/Thr_Proteases_Immune/Dev"/>
</dbReference>
<dbReference type="InterPro" id="IPR038565">
    <property type="entry name" value="CLIP_sf"/>
</dbReference>
<evidence type="ECO:0000256" key="9">
    <source>
        <dbReference type="RuleBase" id="RU366078"/>
    </source>
</evidence>
<evidence type="ECO:0000313" key="11">
    <source>
        <dbReference type="EMBL" id="CAL4085233.1"/>
    </source>
</evidence>
<dbReference type="SMART" id="SM00020">
    <property type="entry name" value="Tryp_SPc"/>
    <property type="match status" value="1"/>
</dbReference>
<evidence type="ECO:0000256" key="8">
    <source>
        <dbReference type="RuleBase" id="RU363034"/>
    </source>
</evidence>
<keyword evidence="5" id="KW-1015">Disulfide bond</keyword>
<evidence type="ECO:0000313" key="12">
    <source>
        <dbReference type="Proteomes" id="UP001497623"/>
    </source>
</evidence>
<comment type="domain">
    <text evidence="9">The clip domain consists of 35-55 residues which are 'knitted' together usually by 3 conserved disulfide bonds forming a clip-like compact structure.</text>
</comment>
<feature type="domain" description="Peptidase S1" evidence="10">
    <location>
        <begin position="108"/>
        <end position="368"/>
    </location>
</feature>
<dbReference type="InterPro" id="IPR001314">
    <property type="entry name" value="Peptidase_S1A"/>
</dbReference>
<keyword evidence="3 8" id="KW-0378">Hydrolase</keyword>